<evidence type="ECO:0000313" key="1">
    <source>
        <dbReference type="EMBL" id="JAD60863.1"/>
    </source>
</evidence>
<dbReference type="GO" id="GO:0005634">
    <property type="term" value="C:nucleus"/>
    <property type="evidence" value="ECO:0007669"/>
    <property type="project" value="TreeGrafter"/>
</dbReference>
<dbReference type="InterPro" id="IPR053031">
    <property type="entry name" value="Cuticle_assoc_protein"/>
</dbReference>
<dbReference type="EMBL" id="GBRH01237032">
    <property type="protein sequence ID" value="JAD60863.1"/>
    <property type="molecule type" value="Transcribed_RNA"/>
</dbReference>
<proteinExistence type="predicted"/>
<dbReference type="GO" id="GO:0006357">
    <property type="term" value="P:regulation of transcription by RNA polymerase II"/>
    <property type="evidence" value="ECO:0007669"/>
    <property type="project" value="TreeGrafter"/>
</dbReference>
<dbReference type="PANTHER" id="PTHR34396:SF32">
    <property type="entry name" value="OS09G0382120 PROTEIN"/>
    <property type="match status" value="1"/>
</dbReference>
<protein>
    <recommendedName>
        <fullName evidence="2">BED-type domain-containing protein</fullName>
    </recommendedName>
</protein>
<sequence length="87" mass="9882">MKIGMEEECEGPYCTGKEDEEMVNVMEDVAENANNDIAEQEESSHSVPSPLFSGTKPNKRLWSKVWDDFIPTFVDGKSVWAECMHCH</sequence>
<dbReference type="PANTHER" id="PTHR34396">
    <property type="entry name" value="OS03G0264950 PROTEIN-RELATED"/>
    <property type="match status" value="1"/>
</dbReference>
<reference evidence="1" key="1">
    <citation type="submission" date="2014-09" db="EMBL/GenBank/DDBJ databases">
        <authorList>
            <person name="Magalhaes I.L.F."/>
            <person name="Oliveira U."/>
            <person name="Santos F.R."/>
            <person name="Vidigal T.H.D.A."/>
            <person name="Brescovit A.D."/>
            <person name="Santos A.J."/>
        </authorList>
    </citation>
    <scope>NUCLEOTIDE SEQUENCE</scope>
    <source>
        <tissue evidence="1">Shoot tissue taken approximately 20 cm above the soil surface</tissue>
    </source>
</reference>
<name>A0A0A9BFC3_ARUDO</name>
<dbReference type="AlphaFoldDB" id="A0A0A9BFC3"/>
<evidence type="ECO:0008006" key="2">
    <source>
        <dbReference type="Google" id="ProtNLM"/>
    </source>
</evidence>
<reference evidence="1" key="2">
    <citation type="journal article" date="2015" name="Data Brief">
        <title>Shoot transcriptome of the giant reed, Arundo donax.</title>
        <authorList>
            <person name="Barrero R.A."/>
            <person name="Guerrero F.D."/>
            <person name="Moolhuijzen P."/>
            <person name="Goolsby J.A."/>
            <person name="Tidwell J."/>
            <person name="Bellgard S.E."/>
            <person name="Bellgard M.I."/>
        </authorList>
    </citation>
    <scope>NUCLEOTIDE SEQUENCE</scope>
    <source>
        <tissue evidence="1">Shoot tissue taken approximately 20 cm above the soil surface</tissue>
    </source>
</reference>
<organism evidence="1">
    <name type="scientific">Arundo donax</name>
    <name type="common">Giant reed</name>
    <name type="synonym">Donax arundinaceus</name>
    <dbReference type="NCBI Taxonomy" id="35708"/>
    <lineage>
        <taxon>Eukaryota</taxon>
        <taxon>Viridiplantae</taxon>
        <taxon>Streptophyta</taxon>
        <taxon>Embryophyta</taxon>
        <taxon>Tracheophyta</taxon>
        <taxon>Spermatophyta</taxon>
        <taxon>Magnoliopsida</taxon>
        <taxon>Liliopsida</taxon>
        <taxon>Poales</taxon>
        <taxon>Poaceae</taxon>
        <taxon>PACMAD clade</taxon>
        <taxon>Arundinoideae</taxon>
        <taxon>Arundineae</taxon>
        <taxon>Arundo</taxon>
    </lineage>
</organism>
<accession>A0A0A9BFC3</accession>
<dbReference type="GO" id="GO:1990837">
    <property type="term" value="F:sequence-specific double-stranded DNA binding"/>
    <property type="evidence" value="ECO:0007669"/>
    <property type="project" value="TreeGrafter"/>
</dbReference>